<accession>A0ABN8N7K9</accession>
<keyword evidence="3" id="KW-0732">Signal</keyword>
<dbReference type="SUPFAM" id="SSF53613">
    <property type="entry name" value="Ribokinase-like"/>
    <property type="match status" value="1"/>
</dbReference>
<evidence type="ECO:0000313" key="5">
    <source>
        <dbReference type="EMBL" id="CAH3042262.1"/>
    </source>
</evidence>
<sequence length="311" mass="33935">MPRHRALCVGLIALDIVSTCQRFPDEDEDIRAISQKWQTGGNACTNATVLTQLGMQCEFLGSLSRGAEAEFVCKHLRDRGVCYSSCVRHPDCGTPTSCVTLSLETGSRTVVHARNNLPELSVSALKKINLSNYDWVHFEGRRNEEEIVKMIDMVEKWNSTLTLENKIIVSVELEKPRKTLLPLLDKADVVFISKDFAQFCGYSSASEAVKSLRNKIKPSATVICAWGEKGADGAGPDGDVKHSDAYPPEKVIDTLGAGDTFVAGAIYSLIKESSVEQALIFACSLAGFKCGVAGNDGLVEAFYNYQNNSCH</sequence>
<dbReference type="InterPro" id="IPR034093">
    <property type="entry name" value="KHK"/>
</dbReference>
<evidence type="ECO:0000256" key="2">
    <source>
        <dbReference type="ARBA" id="ARBA00022777"/>
    </source>
</evidence>
<keyword evidence="2" id="KW-0418">Kinase</keyword>
<evidence type="ECO:0000256" key="3">
    <source>
        <dbReference type="SAM" id="SignalP"/>
    </source>
</evidence>
<evidence type="ECO:0000259" key="4">
    <source>
        <dbReference type="Pfam" id="PF00294"/>
    </source>
</evidence>
<dbReference type="Pfam" id="PF00294">
    <property type="entry name" value="PfkB"/>
    <property type="match status" value="1"/>
</dbReference>
<name>A0ABN8N7K9_9CNID</name>
<dbReference type="InterPro" id="IPR052562">
    <property type="entry name" value="Ketohexokinase-related"/>
</dbReference>
<keyword evidence="1" id="KW-0808">Transferase</keyword>
<comment type="caution">
    <text evidence="5">The sequence shown here is derived from an EMBL/GenBank/DDBJ whole genome shotgun (WGS) entry which is preliminary data.</text>
</comment>
<organism evidence="5 6">
    <name type="scientific">Porites lobata</name>
    <dbReference type="NCBI Taxonomy" id="104759"/>
    <lineage>
        <taxon>Eukaryota</taxon>
        <taxon>Metazoa</taxon>
        <taxon>Cnidaria</taxon>
        <taxon>Anthozoa</taxon>
        <taxon>Hexacorallia</taxon>
        <taxon>Scleractinia</taxon>
        <taxon>Fungiina</taxon>
        <taxon>Poritidae</taxon>
        <taxon>Porites</taxon>
    </lineage>
</organism>
<feature type="domain" description="Carbohydrate kinase PfkB" evidence="4">
    <location>
        <begin position="5"/>
        <end position="294"/>
    </location>
</feature>
<reference evidence="5 6" key="1">
    <citation type="submission" date="2022-05" db="EMBL/GenBank/DDBJ databases">
        <authorList>
            <consortium name="Genoscope - CEA"/>
            <person name="William W."/>
        </authorList>
    </citation>
    <scope>NUCLEOTIDE SEQUENCE [LARGE SCALE GENOMIC DNA]</scope>
</reference>
<dbReference type="InterPro" id="IPR011611">
    <property type="entry name" value="PfkB_dom"/>
</dbReference>
<dbReference type="EMBL" id="CALNXK010000010">
    <property type="protein sequence ID" value="CAH3042262.1"/>
    <property type="molecule type" value="Genomic_DNA"/>
</dbReference>
<evidence type="ECO:0000313" key="6">
    <source>
        <dbReference type="Proteomes" id="UP001159405"/>
    </source>
</evidence>
<dbReference type="InterPro" id="IPR002173">
    <property type="entry name" value="Carboh/pur_kinase_PfkB_CS"/>
</dbReference>
<dbReference type="Gene3D" id="3.40.1190.20">
    <property type="match status" value="1"/>
</dbReference>
<dbReference type="Proteomes" id="UP001159405">
    <property type="component" value="Unassembled WGS sequence"/>
</dbReference>
<dbReference type="PROSITE" id="PS00584">
    <property type="entry name" value="PFKB_KINASES_2"/>
    <property type="match status" value="1"/>
</dbReference>
<gene>
    <name evidence="5" type="ORF">PLOB_00000736</name>
</gene>
<dbReference type="InterPro" id="IPR029056">
    <property type="entry name" value="Ribokinase-like"/>
</dbReference>
<evidence type="ECO:0000256" key="1">
    <source>
        <dbReference type="ARBA" id="ARBA00022679"/>
    </source>
</evidence>
<protein>
    <recommendedName>
        <fullName evidence="4">Carbohydrate kinase PfkB domain-containing protein</fullName>
    </recommendedName>
</protein>
<feature type="signal peptide" evidence="3">
    <location>
        <begin position="1"/>
        <end position="22"/>
    </location>
</feature>
<keyword evidence="6" id="KW-1185">Reference proteome</keyword>
<feature type="chain" id="PRO_5045354869" description="Carbohydrate kinase PfkB domain-containing protein" evidence="3">
    <location>
        <begin position="23"/>
        <end position="311"/>
    </location>
</feature>
<dbReference type="CDD" id="cd01939">
    <property type="entry name" value="Ketohexokinase"/>
    <property type="match status" value="1"/>
</dbReference>
<dbReference type="PANTHER" id="PTHR42774">
    <property type="entry name" value="PHOSPHOTRANSFERASE SYSTEM TRANSPORT PROTEIN"/>
    <property type="match status" value="1"/>
</dbReference>
<dbReference type="PANTHER" id="PTHR42774:SF3">
    <property type="entry name" value="KETOHEXOKINASE"/>
    <property type="match status" value="1"/>
</dbReference>
<proteinExistence type="predicted"/>